<dbReference type="InterPro" id="IPR006059">
    <property type="entry name" value="SBP"/>
</dbReference>
<sequence length="440" mass="50256">MINRRKRGLLIISIIILVSLLVILCGSLFYDNIRNKERTKSAGKDENQVEIELVYAYQNAQWNSAIEATVRNFEKKYPNIKVNYEVNYEDKVYEDILIKKIARNELGDIVQLKTPESYANSDTLGEISDEVKNLVTYTYDVGGKTYGVGAVESTSGIIYNKEIFERCGLSVPQTYQDFLNICKTLKSKGITPIGVGGSDLWHMEYWVNHFFRTDVLSKNPDWIRQCSEGVVSWTDAEAIQMLADLKNLFDAGYVNDDWQTTRDGNLPYKMAEGEIAMMYTGPWTSFAIQKLNPSMELGWFYVPDVKGVTYAGDNLDTFWSVTKECEEDPDKYDAAMTFLKYFYSEQNYTLTCEAICSFPLTKEWIATAGVPFQEETERAFRSSDKQIATYIGNEDTPVDFEKGMLLLLRSEWNGEVSVTDTAQHIQQLWNSCEASQEANQ</sequence>
<reference evidence="4 5" key="1">
    <citation type="submission" date="2015-09" db="EMBL/GenBank/DDBJ databases">
        <authorList>
            <consortium name="Pathogen Informatics"/>
        </authorList>
    </citation>
    <scope>NUCLEOTIDE SEQUENCE [LARGE SCALE GENOMIC DNA]</scope>
    <source>
        <strain evidence="4 5">2789STDY5608891</strain>
    </source>
</reference>
<keyword evidence="3" id="KW-0812">Transmembrane</keyword>
<keyword evidence="3" id="KW-0472">Membrane</keyword>
<accession>A0A173TG65</accession>
<dbReference type="PANTHER" id="PTHR43649">
    <property type="entry name" value="ARABINOSE-BINDING PROTEIN-RELATED"/>
    <property type="match status" value="1"/>
</dbReference>
<organism evidence="4 5">
    <name type="scientific">Eubacterium ramulus</name>
    <dbReference type="NCBI Taxonomy" id="39490"/>
    <lineage>
        <taxon>Bacteria</taxon>
        <taxon>Bacillati</taxon>
        <taxon>Bacillota</taxon>
        <taxon>Clostridia</taxon>
        <taxon>Eubacteriales</taxon>
        <taxon>Eubacteriaceae</taxon>
        <taxon>Eubacterium</taxon>
    </lineage>
</organism>
<name>A0A173TG65_EUBRA</name>
<protein>
    <submittedName>
        <fullName evidence="4">Maltose-binding periplasmic proteins/domains</fullName>
    </submittedName>
</protein>
<dbReference type="GeneID" id="97389660"/>
<evidence type="ECO:0000313" key="5">
    <source>
        <dbReference type="Proteomes" id="UP000095492"/>
    </source>
</evidence>
<dbReference type="Proteomes" id="UP000095492">
    <property type="component" value="Unassembled WGS sequence"/>
</dbReference>
<dbReference type="SUPFAM" id="SSF53850">
    <property type="entry name" value="Periplasmic binding protein-like II"/>
    <property type="match status" value="1"/>
</dbReference>
<feature type="transmembrane region" description="Helical" evidence="3">
    <location>
        <begin position="9"/>
        <end position="30"/>
    </location>
</feature>
<evidence type="ECO:0000256" key="1">
    <source>
        <dbReference type="ARBA" id="ARBA00008520"/>
    </source>
</evidence>
<dbReference type="Gene3D" id="3.40.190.10">
    <property type="entry name" value="Periplasmic binding protein-like II"/>
    <property type="match status" value="2"/>
</dbReference>
<dbReference type="OrthoDB" id="9798191at2"/>
<dbReference type="AlphaFoldDB" id="A0A173TG65"/>
<dbReference type="InterPro" id="IPR050490">
    <property type="entry name" value="Bact_solute-bd_prot1"/>
</dbReference>
<evidence type="ECO:0000256" key="3">
    <source>
        <dbReference type="SAM" id="Phobius"/>
    </source>
</evidence>
<evidence type="ECO:0000313" key="4">
    <source>
        <dbReference type="EMBL" id="CUN01813.1"/>
    </source>
</evidence>
<evidence type="ECO:0000256" key="2">
    <source>
        <dbReference type="ARBA" id="ARBA00022448"/>
    </source>
</evidence>
<gene>
    <name evidence="4" type="ORF">ERS852448_01497</name>
</gene>
<dbReference type="RefSeq" id="WP_055290190.1">
    <property type="nucleotide sequence ID" value="NZ_CP173382.1"/>
</dbReference>
<comment type="similarity">
    <text evidence="1">Belongs to the bacterial solute-binding protein 1 family.</text>
</comment>
<proteinExistence type="inferred from homology"/>
<dbReference type="Pfam" id="PF01547">
    <property type="entry name" value="SBP_bac_1"/>
    <property type="match status" value="1"/>
</dbReference>
<dbReference type="EMBL" id="CYYA01000008">
    <property type="protein sequence ID" value="CUN01813.1"/>
    <property type="molecule type" value="Genomic_DNA"/>
</dbReference>
<keyword evidence="3" id="KW-1133">Transmembrane helix</keyword>
<keyword evidence="2" id="KW-0813">Transport</keyword>
<dbReference type="PANTHER" id="PTHR43649:SF29">
    <property type="entry name" value="OSMOPROTECTIVE COMPOUNDS-BINDING PROTEIN GGTB"/>
    <property type="match status" value="1"/>
</dbReference>
<dbReference type="STRING" id="39490.ERS852448_01497"/>